<dbReference type="NCBIfam" id="TIGR00567">
    <property type="entry name" value="3mg"/>
    <property type="match status" value="1"/>
</dbReference>
<dbReference type="PANTHER" id="PTHR10429:SF0">
    <property type="entry name" value="DNA-3-METHYLADENINE GLYCOSYLASE"/>
    <property type="match status" value="1"/>
</dbReference>
<reference evidence="7" key="1">
    <citation type="journal article" date="2020" name="mSystems">
        <title>Genome- and Community-Level Interaction Insights into Carbon Utilization and Element Cycling Functions of Hydrothermarchaeota in Hydrothermal Sediment.</title>
        <authorList>
            <person name="Zhou Z."/>
            <person name="Liu Y."/>
            <person name="Xu W."/>
            <person name="Pan J."/>
            <person name="Luo Z.H."/>
            <person name="Li M."/>
        </authorList>
    </citation>
    <scope>NUCLEOTIDE SEQUENCE [LARGE SCALE GENOMIC DNA]</scope>
    <source>
        <strain evidence="8">SpSt-1073</strain>
        <strain evidence="7">SpSt-613</strain>
        <strain evidence="6">SpSt-669</strain>
    </source>
</reference>
<proteinExistence type="inferred from homology"/>
<accession>A0A7C4I248</accession>
<dbReference type="EMBL" id="DTCM01000035">
    <property type="protein sequence ID" value="HGL40617.1"/>
    <property type="molecule type" value="Genomic_DNA"/>
</dbReference>
<comment type="similarity">
    <text evidence="1 5">Belongs to the DNA glycosylase MPG family.</text>
</comment>
<gene>
    <name evidence="8" type="ORF">ENM30_00725</name>
    <name evidence="7" type="ORF">ENT82_08130</name>
    <name evidence="6" type="ORF">ENU43_03000</name>
</gene>
<evidence type="ECO:0000313" key="6">
    <source>
        <dbReference type="EMBL" id="HGL40617.1"/>
    </source>
</evidence>
<evidence type="ECO:0000256" key="4">
    <source>
        <dbReference type="ARBA" id="ARBA00023204"/>
    </source>
</evidence>
<dbReference type="CDD" id="cd00540">
    <property type="entry name" value="AAG"/>
    <property type="match status" value="1"/>
</dbReference>
<name>A0A7C4I248_CALS0</name>
<evidence type="ECO:0000256" key="3">
    <source>
        <dbReference type="ARBA" id="ARBA00022801"/>
    </source>
</evidence>
<dbReference type="GO" id="GO:0003677">
    <property type="term" value="F:DNA binding"/>
    <property type="evidence" value="ECO:0007669"/>
    <property type="project" value="InterPro"/>
</dbReference>
<dbReference type="Gene3D" id="3.10.300.10">
    <property type="entry name" value="Methylpurine-DNA glycosylase (MPG)"/>
    <property type="match status" value="1"/>
</dbReference>
<dbReference type="EMBL" id="DTAD01000087">
    <property type="protein sequence ID" value="HGN91070.1"/>
    <property type="molecule type" value="Genomic_DNA"/>
</dbReference>
<dbReference type="AlphaFoldDB" id="A0A7C4I248"/>
<evidence type="ECO:0000313" key="7">
    <source>
        <dbReference type="EMBL" id="HGN91070.1"/>
    </source>
</evidence>
<evidence type="ECO:0000313" key="8">
    <source>
        <dbReference type="EMBL" id="HHN51816.1"/>
    </source>
</evidence>
<keyword evidence="3 5" id="KW-0378">Hydrolase</keyword>
<dbReference type="InterPro" id="IPR003180">
    <property type="entry name" value="MPG"/>
</dbReference>
<dbReference type="EMBL" id="DRXG01000009">
    <property type="protein sequence ID" value="HHN51816.1"/>
    <property type="molecule type" value="Genomic_DNA"/>
</dbReference>
<dbReference type="Pfam" id="PF02245">
    <property type="entry name" value="Pur_DNA_glyco"/>
    <property type="match status" value="1"/>
</dbReference>
<dbReference type="PANTHER" id="PTHR10429">
    <property type="entry name" value="DNA-3-METHYLADENINE GLYCOSYLASE"/>
    <property type="match status" value="1"/>
</dbReference>
<protein>
    <recommendedName>
        <fullName evidence="5">Putative 3-methyladenine DNA glycosylase</fullName>
        <ecNumber evidence="5">3.2.2.-</ecNumber>
    </recommendedName>
</protein>
<dbReference type="EC" id="3.2.2.-" evidence="5"/>
<dbReference type="InterPro" id="IPR011034">
    <property type="entry name" value="Formyl_transferase-like_C_sf"/>
</dbReference>
<evidence type="ECO:0000256" key="5">
    <source>
        <dbReference type="HAMAP-Rule" id="MF_00527"/>
    </source>
</evidence>
<dbReference type="HAMAP" id="MF_00527">
    <property type="entry name" value="3MGH"/>
    <property type="match status" value="1"/>
</dbReference>
<organism evidence="7">
    <name type="scientific">Caldiarchaeum subterraneum</name>
    <dbReference type="NCBI Taxonomy" id="311458"/>
    <lineage>
        <taxon>Archaea</taxon>
        <taxon>Nitrososphaerota</taxon>
        <taxon>Candidatus Caldarchaeales</taxon>
        <taxon>Candidatus Caldarchaeaceae</taxon>
        <taxon>Candidatus Caldarchaeum</taxon>
    </lineage>
</organism>
<dbReference type="InterPro" id="IPR036995">
    <property type="entry name" value="MPG_sf"/>
</dbReference>
<comment type="caution">
    <text evidence="7">The sequence shown here is derived from an EMBL/GenBank/DDBJ whole genome shotgun (WGS) entry which is preliminary data.</text>
</comment>
<keyword evidence="4 5" id="KW-0234">DNA repair</keyword>
<dbReference type="SUPFAM" id="SSF50486">
    <property type="entry name" value="FMT C-terminal domain-like"/>
    <property type="match status" value="1"/>
</dbReference>
<evidence type="ECO:0000256" key="1">
    <source>
        <dbReference type="ARBA" id="ARBA00009232"/>
    </source>
</evidence>
<sequence length="187" mass="21147">MSTYRLDRGFYDRDTVELAKLLLGKVLCVRRGDIVMSCRIVETEAYVKNDKANHAYKGMTRRNKSMFGPPGTLYVYMVHTHYCMNVVRGGGEAVLLRAAEPLANVEGRLDGPGRLCRALGVDRSFDGEDLCASERVWLWNDGYRFAKIAVTRRIGVTADAHRLLRFYIAGSPYVSRKNVPVRRLLDA</sequence>
<dbReference type="GO" id="GO:0006284">
    <property type="term" value="P:base-excision repair"/>
    <property type="evidence" value="ECO:0007669"/>
    <property type="project" value="InterPro"/>
</dbReference>
<evidence type="ECO:0000256" key="2">
    <source>
        <dbReference type="ARBA" id="ARBA00022763"/>
    </source>
</evidence>
<keyword evidence="2 5" id="KW-0227">DNA damage</keyword>
<dbReference type="GO" id="GO:0003905">
    <property type="term" value="F:alkylbase DNA N-glycosylase activity"/>
    <property type="evidence" value="ECO:0007669"/>
    <property type="project" value="InterPro"/>
</dbReference>